<dbReference type="InterPro" id="IPR029787">
    <property type="entry name" value="Nucleotide_cyclase"/>
</dbReference>
<keyword evidence="4" id="KW-1185">Reference proteome</keyword>
<organism evidence="3 4">
    <name type="scientific">Pantoea eucrina</name>
    <dbReference type="NCBI Taxonomy" id="472693"/>
    <lineage>
        <taxon>Bacteria</taxon>
        <taxon>Pseudomonadati</taxon>
        <taxon>Pseudomonadota</taxon>
        <taxon>Gammaproteobacteria</taxon>
        <taxon>Enterobacterales</taxon>
        <taxon>Erwiniaceae</taxon>
        <taxon>Pantoea</taxon>
    </lineage>
</organism>
<dbReference type="SMART" id="SM00267">
    <property type="entry name" value="GGDEF"/>
    <property type="match status" value="1"/>
</dbReference>
<protein>
    <submittedName>
        <fullName evidence="3">Diguanylate cyclase</fullName>
        <ecNumber evidence="3">2.7.7.65</ecNumber>
    </submittedName>
</protein>
<dbReference type="Pfam" id="PF00990">
    <property type="entry name" value="GGDEF"/>
    <property type="match status" value="1"/>
</dbReference>
<feature type="domain" description="GGDEF" evidence="2">
    <location>
        <begin position="280"/>
        <end position="412"/>
    </location>
</feature>
<evidence type="ECO:0000313" key="3">
    <source>
        <dbReference type="EMBL" id="MDZ7278502.1"/>
    </source>
</evidence>
<dbReference type="SUPFAM" id="SSF55785">
    <property type="entry name" value="PYP-like sensor domain (PAS domain)"/>
    <property type="match status" value="2"/>
</dbReference>
<feature type="domain" description="PAS" evidence="1">
    <location>
        <begin position="122"/>
        <end position="192"/>
    </location>
</feature>
<evidence type="ECO:0000259" key="2">
    <source>
        <dbReference type="PROSITE" id="PS50887"/>
    </source>
</evidence>
<dbReference type="CDD" id="cd01949">
    <property type="entry name" value="GGDEF"/>
    <property type="match status" value="1"/>
</dbReference>
<dbReference type="NCBIfam" id="TIGR00229">
    <property type="entry name" value="sensory_box"/>
    <property type="match status" value="1"/>
</dbReference>
<dbReference type="InterPro" id="IPR000160">
    <property type="entry name" value="GGDEF_dom"/>
</dbReference>
<dbReference type="EMBL" id="JAOBTT010000001">
    <property type="protein sequence ID" value="MDZ7278502.1"/>
    <property type="molecule type" value="Genomic_DNA"/>
</dbReference>
<dbReference type="RefSeq" id="WP_322542474.1">
    <property type="nucleotide sequence ID" value="NZ_JAOBTT010000001.1"/>
</dbReference>
<dbReference type="InterPro" id="IPR013656">
    <property type="entry name" value="PAS_4"/>
</dbReference>
<sequence length="419" mass="45156">MNTVSTPDLSAVWSTDAQGICIASRESPAGLMPALKGVTLAEWLRIAQADDDAGIALQLTAALEGLAPFHIEVPIQCLDGTLRHVIVAGLPGCLSDTSPSHYSGFVLDITGQRKALEDALRTAMEYRLLIENSTDLIAHCDANGRYVSISPSYSEMIGWPADDMLGRRVVDFLHPDDRAAASVALQHIFNGGVQPDVIEVRKQHRDGHYMSLGTKACGVSDPSTGKNIGAVLVSRDISREKARIRQLERLATRDALTGLHNRAWIIEKVNTLLAQESDPAYTAVLFIDLNGFKAVNDSMGHAAGDALLQQVSKRLKSRIRPHDALARLGGDEFLLAAKCNTRHAAAAIAEHLLDSLKAPFTLNGRAIWIGAAIGISLARAGTASAEVLFEKADLAMYAAKARRDGSYQFYPPSPLQQPQ</sequence>
<gene>
    <name evidence="3" type="ORF">N4G40_09475</name>
</gene>
<dbReference type="Pfam" id="PF08448">
    <property type="entry name" value="PAS_4"/>
    <property type="match status" value="1"/>
</dbReference>
<evidence type="ECO:0000259" key="1">
    <source>
        <dbReference type="PROSITE" id="PS50112"/>
    </source>
</evidence>
<dbReference type="CDD" id="cd00130">
    <property type="entry name" value="PAS"/>
    <property type="match status" value="1"/>
</dbReference>
<dbReference type="SMART" id="SM00091">
    <property type="entry name" value="PAS"/>
    <property type="match status" value="1"/>
</dbReference>
<name>A0ABU5LEX7_9GAMM</name>
<dbReference type="SUPFAM" id="SSF55073">
    <property type="entry name" value="Nucleotide cyclase"/>
    <property type="match status" value="1"/>
</dbReference>
<evidence type="ECO:0000313" key="4">
    <source>
        <dbReference type="Proteomes" id="UP001288620"/>
    </source>
</evidence>
<dbReference type="InterPro" id="IPR035965">
    <property type="entry name" value="PAS-like_dom_sf"/>
</dbReference>
<dbReference type="PANTHER" id="PTHR44757:SF2">
    <property type="entry name" value="BIOFILM ARCHITECTURE MAINTENANCE PROTEIN MBAA"/>
    <property type="match status" value="1"/>
</dbReference>
<proteinExistence type="predicted"/>
<dbReference type="Gene3D" id="3.30.450.20">
    <property type="entry name" value="PAS domain"/>
    <property type="match status" value="2"/>
</dbReference>
<dbReference type="Gene3D" id="3.30.70.270">
    <property type="match status" value="1"/>
</dbReference>
<comment type="caution">
    <text evidence="3">The sequence shown here is derived from an EMBL/GenBank/DDBJ whole genome shotgun (WGS) entry which is preliminary data.</text>
</comment>
<dbReference type="NCBIfam" id="TIGR00254">
    <property type="entry name" value="GGDEF"/>
    <property type="match status" value="1"/>
</dbReference>
<dbReference type="PROSITE" id="PS50887">
    <property type="entry name" value="GGDEF"/>
    <property type="match status" value="1"/>
</dbReference>
<dbReference type="PANTHER" id="PTHR44757">
    <property type="entry name" value="DIGUANYLATE CYCLASE DGCP"/>
    <property type="match status" value="1"/>
</dbReference>
<keyword evidence="3" id="KW-0808">Transferase</keyword>
<dbReference type="InterPro" id="IPR000014">
    <property type="entry name" value="PAS"/>
</dbReference>
<dbReference type="PROSITE" id="PS50112">
    <property type="entry name" value="PAS"/>
    <property type="match status" value="1"/>
</dbReference>
<dbReference type="EC" id="2.7.7.65" evidence="3"/>
<reference evidence="4" key="1">
    <citation type="submission" date="2023-07" db="EMBL/GenBank/DDBJ databases">
        <title>Structural and functional analysis of rice phyllospheric bacteria for their antimicrobial properties and defense elicitation against blast disease.</title>
        <authorList>
            <person name="Sahu K.P."/>
            <person name="Asharani P."/>
            <person name="Kumar M."/>
            <person name="Reddy B."/>
            <person name="Kumar A."/>
        </authorList>
    </citation>
    <scope>NUCLEOTIDE SEQUENCE [LARGE SCALE GENOMIC DNA]</scope>
    <source>
        <strain evidence="4">OsEp_Plm_30P10</strain>
    </source>
</reference>
<dbReference type="GO" id="GO:0052621">
    <property type="term" value="F:diguanylate cyclase activity"/>
    <property type="evidence" value="ECO:0007669"/>
    <property type="project" value="UniProtKB-EC"/>
</dbReference>
<dbReference type="InterPro" id="IPR052155">
    <property type="entry name" value="Biofilm_reg_signaling"/>
</dbReference>
<accession>A0ABU5LEX7</accession>
<dbReference type="Proteomes" id="UP001288620">
    <property type="component" value="Unassembled WGS sequence"/>
</dbReference>
<keyword evidence="3" id="KW-0548">Nucleotidyltransferase</keyword>
<dbReference type="InterPro" id="IPR043128">
    <property type="entry name" value="Rev_trsase/Diguanyl_cyclase"/>
</dbReference>